<dbReference type="RefSeq" id="WP_218179452.1">
    <property type="nucleotide sequence ID" value="NZ_VYGV01000011.1"/>
</dbReference>
<sequence length="91" mass="10215">MLADICHAGSTQQLMKNKHHHTRSEFLSSQARQLSDVRYRDLLRQAGAYFSASEEKALSKPPSDPDKGRNDAIREIVEAMHTHGITVEDLA</sequence>
<keyword evidence="3" id="KW-1185">Reference proteome</keyword>
<name>A0A7Y8GWZ5_9BURK</name>
<reference evidence="2 3" key="1">
    <citation type="submission" date="2019-09" db="EMBL/GenBank/DDBJ databases">
        <title>Hydrogenophaga aromatica sp. nov., isolated from a para-xylene-degrading enrichment culture.</title>
        <authorList>
            <person name="Tancsics A."/>
            <person name="Banerjee S."/>
        </authorList>
    </citation>
    <scope>NUCLEOTIDE SEQUENCE [LARGE SCALE GENOMIC DNA]</scope>
    <source>
        <strain evidence="2 3">D2P1</strain>
    </source>
</reference>
<dbReference type="EMBL" id="VYGV01000011">
    <property type="protein sequence ID" value="NWF46061.1"/>
    <property type="molecule type" value="Genomic_DNA"/>
</dbReference>
<evidence type="ECO:0000313" key="2">
    <source>
        <dbReference type="EMBL" id="NWF46061.1"/>
    </source>
</evidence>
<accession>A0A7Y8GWZ5</accession>
<dbReference type="AlphaFoldDB" id="A0A7Y8GWZ5"/>
<comment type="caution">
    <text evidence="2">The sequence shown here is derived from an EMBL/GenBank/DDBJ whole genome shotgun (WGS) entry which is preliminary data.</text>
</comment>
<gene>
    <name evidence="2" type="ORF">F3K02_12480</name>
</gene>
<proteinExistence type="predicted"/>
<evidence type="ECO:0000256" key="1">
    <source>
        <dbReference type="SAM" id="MobiDB-lite"/>
    </source>
</evidence>
<dbReference type="Proteomes" id="UP000545507">
    <property type="component" value="Unassembled WGS sequence"/>
</dbReference>
<organism evidence="2 3">
    <name type="scientific">Hydrogenophaga aromaticivorans</name>
    <dbReference type="NCBI Taxonomy" id="2610898"/>
    <lineage>
        <taxon>Bacteria</taxon>
        <taxon>Pseudomonadati</taxon>
        <taxon>Pseudomonadota</taxon>
        <taxon>Betaproteobacteria</taxon>
        <taxon>Burkholderiales</taxon>
        <taxon>Comamonadaceae</taxon>
        <taxon>Hydrogenophaga</taxon>
    </lineage>
</organism>
<protein>
    <submittedName>
        <fullName evidence="2">Uncharacterized protein</fullName>
    </submittedName>
</protein>
<evidence type="ECO:0000313" key="3">
    <source>
        <dbReference type="Proteomes" id="UP000545507"/>
    </source>
</evidence>
<feature type="region of interest" description="Disordered" evidence="1">
    <location>
        <begin position="9"/>
        <end position="28"/>
    </location>
</feature>